<sequence length="80" mass="8580">MNCCSITVPCLTAGSSLARLVHLYSPRTVRKMPIICGVLPPANDASPSNHFSMCKASSSLAVTLLTRSCPVQLRLSMFKV</sequence>
<protein>
    <recommendedName>
        <fullName evidence="3">Secreted protein</fullName>
    </recommendedName>
</protein>
<dbReference type="Proteomes" id="UP001314170">
    <property type="component" value="Unassembled WGS sequence"/>
</dbReference>
<evidence type="ECO:0000313" key="2">
    <source>
        <dbReference type="Proteomes" id="UP001314170"/>
    </source>
</evidence>
<accession>A0AAV1SJR7</accession>
<reference evidence="1 2" key="1">
    <citation type="submission" date="2024-01" db="EMBL/GenBank/DDBJ databases">
        <authorList>
            <person name="Waweru B."/>
        </authorList>
    </citation>
    <scope>NUCLEOTIDE SEQUENCE [LARGE SCALE GENOMIC DNA]</scope>
</reference>
<organism evidence="1 2">
    <name type="scientific">Dovyalis caffra</name>
    <dbReference type="NCBI Taxonomy" id="77055"/>
    <lineage>
        <taxon>Eukaryota</taxon>
        <taxon>Viridiplantae</taxon>
        <taxon>Streptophyta</taxon>
        <taxon>Embryophyta</taxon>
        <taxon>Tracheophyta</taxon>
        <taxon>Spermatophyta</taxon>
        <taxon>Magnoliopsida</taxon>
        <taxon>eudicotyledons</taxon>
        <taxon>Gunneridae</taxon>
        <taxon>Pentapetalae</taxon>
        <taxon>rosids</taxon>
        <taxon>fabids</taxon>
        <taxon>Malpighiales</taxon>
        <taxon>Salicaceae</taxon>
        <taxon>Flacourtieae</taxon>
        <taxon>Dovyalis</taxon>
    </lineage>
</organism>
<evidence type="ECO:0008006" key="3">
    <source>
        <dbReference type="Google" id="ProtNLM"/>
    </source>
</evidence>
<comment type="caution">
    <text evidence="1">The sequence shown here is derived from an EMBL/GenBank/DDBJ whole genome shotgun (WGS) entry which is preliminary data.</text>
</comment>
<dbReference type="AlphaFoldDB" id="A0AAV1SJR7"/>
<keyword evidence="2" id="KW-1185">Reference proteome</keyword>
<gene>
    <name evidence="1" type="ORF">DCAF_LOCUS23393</name>
</gene>
<name>A0AAV1SJR7_9ROSI</name>
<dbReference type="EMBL" id="CAWUPB010001184">
    <property type="protein sequence ID" value="CAK7350652.1"/>
    <property type="molecule type" value="Genomic_DNA"/>
</dbReference>
<evidence type="ECO:0000313" key="1">
    <source>
        <dbReference type="EMBL" id="CAK7350652.1"/>
    </source>
</evidence>
<proteinExistence type="predicted"/>